<reference evidence="2 3" key="1">
    <citation type="journal article" date="2018" name="PLoS Pathog.">
        <title>Evolution of structural diversity of trichothecenes, a family of toxins produced by plant pathogenic and entomopathogenic fungi.</title>
        <authorList>
            <person name="Proctor R.H."/>
            <person name="McCormick S.P."/>
            <person name="Kim H.S."/>
            <person name="Cardoza R.E."/>
            <person name="Stanley A.M."/>
            <person name="Lindo L."/>
            <person name="Kelly A."/>
            <person name="Brown D.W."/>
            <person name="Lee T."/>
            <person name="Vaughan M.M."/>
            <person name="Alexander N.J."/>
            <person name="Busman M."/>
            <person name="Gutierrez S."/>
        </authorList>
    </citation>
    <scope>NUCLEOTIDE SEQUENCE [LARGE SCALE GENOMIC DNA]</scope>
    <source>
        <strain evidence="2 3">NRRL 20695</strain>
    </source>
</reference>
<gene>
    <name evidence="2" type="ORF">FLONG3_10571</name>
</gene>
<dbReference type="STRING" id="694270.A0A395RMI7"/>
<dbReference type="AlphaFoldDB" id="A0A395RMI7"/>
<protein>
    <recommendedName>
        <fullName evidence="1">DUF6546 domain-containing protein</fullName>
    </recommendedName>
</protein>
<comment type="caution">
    <text evidence="2">The sequence shown here is derived from an EMBL/GenBank/DDBJ whole genome shotgun (WGS) entry which is preliminary data.</text>
</comment>
<evidence type="ECO:0000259" key="1">
    <source>
        <dbReference type="Pfam" id="PF20183"/>
    </source>
</evidence>
<feature type="domain" description="DUF6546" evidence="1">
    <location>
        <begin position="307"/>
        <end position="508"/>
    </location>
</feature>
<name>A0A395RMI7_9HYPO</name>
<dbReference type="OrthoDB" id="5333491at2759"/>
<evidence type="ECO:0000313" key="3">
    <source>
        <dbReference type="Proteomes" id="UP000266234"/>
    </source>
</evidence>
<dbReference type="Pfam" id="PF20183">
    <property type="entry name" value="DUF6546"/>
    <property type="match status" value="1"/>
</dbReference>
<evidence type="ECO:0000313" key="2">
    <source>
        <dbReference type="EMBL" id="RGP61337.1"/>
    </source>
</evidence>
<dbReference type="EMBL" id="PXOG01000315">
    <property type="protein sequence ID" value="RGP61337.1"/>
    <property type="molecule type" value="Genomic_DNA"/>
</dbReference>
<organism evidence="2 3">
    <name type="scientific">Fusarium longipes</name>
    <dbReference type="NCBI Taxonomy" id="694270"/>
    <lineage>
        <taxon>Eukaryota</taxon>
        <taxon>Fungi</taxon>
        <taxon>Dikarya</taxon>
        <taxon>Ascomycota</taxon>
        <taxon>Pezizomycotina</taxon>
        <taxon>Sordariomycetes</taxon>
        <taxon>Hypocreomycetidae</taxon>
        <taxon>Hypocreales</taxon>
        <taxon>Nectriaceae</taxon>
        <taxon>Fusarium</taxon>
    </lineage>
</organism>
<sequence>MSTSAIITQPTTSGPKLPLDIQLYILKWIIKTNKADTRLTPFTKLSTFTTVSKTWQNVVERELFRSLTVTLSDLDKFAVYSAKRRHPVKHILLEIWICPRYFSETEIDYSKVCFTEATETLLRILSTWSDCRLTLEFGVLSREDSVTPKTCPEGYHVHSGSNLPRKRLPTAHLRIFECLDADLQEPSWAEWLDLSGETDENAWVELASNLLGYTPLALNVKSLEAGPGTQLLPRLPAANSSGALELPRVSCATRLVVRRRYCSNIDPNSFAIILSSLPSLESFHVERWCYGYLTDELYDQKFHESFNLPPSVNDFSFYEECGTKFHQRYITHSAMGPTPAMRPRSNPKLLAAFAEAADRIEHIAVSFAFDACSFFEPELVYKKLKTLALTSKTMISQTDNSIDELLYSAAKAAKLMPRLETLEIWYCRSGTAGIFTYCRLGLYNSCVSLKRTGDLRDFRMSTDTEAAWQRVVDDEVAQVSVDYTILSSGQLSPGAVYAHLELKERILHHVSRKEVACGLITGT</sequence>
<accession>A0A395RMI7</accession>
<keyword evidence="3" id="KW-1185">Reference proteome</keyword>
<proteinExistence type="predicted"/>
<dbReference type="Proteomes" id="UP000266234">
    <property type="component" value="Unassembled WGS sequence"/>
</dbReference>
<dbReference type="InterPro" id="IPR046676">
    <property type="entry name" value="DUF6546"/>
</dbReference>